<dbReference type="HOGENOM" id="CLU_100236_3_1_9"/>
<reference evidence="1 2" key="1">
    <citation type="journal article" date="2012" name="PLoS ONE">
        <title>Complete Genome and Transcriptomes of Streptococcus parasanguinis FW213: Phylogenic Relations and Potential Virulence Mechanisms.</title>
        <authorList>
            <person name="Geng J."/>
            <person name="Chiu C.H."/>
            <person name="Tang P."/>
            <person name="Chen Y."/>
            <person name="Shieh H.R."/>
            <person name="Hu S."/>
            <person name="Chen Y.Y."/>
        </authorList>
    </citation>
    <scope>NUCLEOTIDE SEQUENCE [LARGE SCALE GENOMIC DNA]</scope>
    <source>
        <strain evidence="1 2">FW213</strain>
    </source>
</reference>
<proteinExistence type="predicted"/>
<dbReference type="eggNOG" id="COG1399">
    <property type="taxonomic scope" value="Bacteria"/>
</dbReference>
<dbReference type="PATRIC" id="fig|1114965.3.peg.1557"/>
<dbReference type="EMBL" id="CP003122">
    <property type="protein sequence ID" value="AFJ26585.1"/>
    <property type="molecule type" value="Genomic_DNA"/>
</dbReference>
<dbReference type="InterPro" id="IPR003772">
    <property type="entry name" value="YceD"/>
</dbReference>
<dbReference type="STRING" id="1114965.Spaf_1620"/>
<name>I1ZNG1_STRPA</name>
<evidence type="ECO:0008006" key="3">
    <source>
        <dbReference type="Google" id="ProtNLM"/>
    </source>
</evidence>
<dbReference type="Pfam" id="PF02620">
    <property type="entry name" value="YceD"/>
    <property type="match status" value="1"/>
</dbReference>
<evidence type="ECO:0000313" key="2">
    <source>
        <dbReference type="Proteomes" id="UP000002865"/>
    </source>
</evidence>
<dbReference type="Proteomes" id="UP000002865">
    <property type="component" value="Chromosome"/>
</dbReference>
<accession>I1ZNG1</accession>
<dbReference type="AlphaFoldDB" id="I1ZNG1"/>
<gene>
    <name evidence="1" type="ORF">Spaf_1620</name>
</gene>
<evidence type="ECO:0000313" key="1">
    <source>
        <dbReference type="EMBL" id="AFJ26585.1"/>
    </source>
</evidence>
<dbReference type="KEGG" id="scf:Spaf_1620"/>
<dbReference type="PaxDb" id="1114965-Spaf_1620"/>
<protein>
    <recommendedName>
        <fullName evidence="3">Metal-binding, possibly nucleic acid-binding protein</fullName>
    </recommendedName>
</protein>
<sequence length="199" mass="22452">MVEGQLHDILVVSRRFEDKRMNLFTQEIRKNPEGLAFDQELDLLKELQKRNPEILDLKNVTATGRVAYDTGLYVLDYQLSYTIVLASSRSMEPVELQESYPVTEVFAEDVQSEADIEALEEDLILPIEGGKIDLSESVADNILLSIPLKVLTPEEEAGQGFIEGNDWKILSEEEYQAAQAIKKEENSPFAGLNGLFDEE</sequence>
<organism evidence="1 2">
    <name type="scientific">Streptococcus parasanguinis FW213</name>
    <dbReference type="NCBI Taxonomy" id="1114965"/>
    <lineage>
        <taxon>Bacteria</taxon>
        <taxon>Bacillati</taxon>
        <taxon>Bacillota</taxon>
        <taxon>Bacilli</taxon>
        <taxon>Lactobacillales</taxon>
        <taxon>Streptococcaceae</taxon>
        <taxon>Streptococcus</taxon>
    </lineage>
</organism>